<feature type="coiled-coil region" evidence="1">
    <location>
        <begin position="15"/>
        <end position="42"/>
    </location>
</feature>
<accession>A0A917J2T2</accession>
<protein>
    <submittedName>
        <fullName evidence="2">Uncharacterized protein</fullName>
    </submittedName>
</protein>
<dbReference type="AlphaFoldDB" id="A0A917J2T2"/>
<dbReference type="Proteomes" id="UP000627292">
    <property type="component" value="Unassembled WGS sequence"/>
</dbReference>
<keyword evidence="3" id="KW-1185">Reference proteome</keyword>
<reference evidence="2" key="1">
    <citation type="journal article" date="2014" name="Int. J. Syst. Evol. Microbiol.">
        <title>Complete genome sequence of Corynebacterium casei LMG S-19264T (=DSM 44701T), isolated from a smear-ripened cheese.</title>
        <authorList>
            <consortium name="US DOE Joint Genome Institute (JGI-PGF)"/>
            <person name="Walter F."/>
            <person name="Albersmeier A."/>
            <person name="Kalinowski J."/>
            <person name="Ruckert C."/>
        </authorList>
    </citation>
    <scope>NUCLEOTIDE SEQUENCE</scope>
    <source>
        <strain evidence="2">CGMCC 1.15290</strain>
    </source>
</reference>
<name>A0A917J2T2_9BACT</name>
<evidence type="ECO:0000313" key="2">
    <source>
        <dbReference type="EMBL" id="GGH73492.1"/>
    </source>
</evidence>
<evidence type="ECO:0000313" key="3">
    <source>
        <dbReference type="Proteomes" id="UP000627292"/>
    </source>
</evidence>
<reference evidence="2" key="2">
    <citation type="submission" date="2020-09" db="EMBL/GenBank/DDBJ databases">
        <authorList>
            <person name="Sun Q."/>
            <person name="Zhou Y."/>
        </authorList>
    </citation>
    <scope>NUCLEOTIDE SEQUENCE</scope>
    <source>
        <strain evidence="2">CGMCC 1.15290</strain>
    </source>
</reference>
<dbReference type="RefSeq" id="WP_188954610.1">
    <property type="nucleotide sequence ID" value="NZ_BMIB01000003.1"/>
</dbReference>
<gene>
    <name evidence="2" type="ORF">GCM10011379_35070</name>
</gene>
<evidence type="ECO:0000256" key="1">
    <source>
        <dbReference type="SAM" id="Coils"/>
    </source>
</evidence>
<organism evidence="2 3">
    <name type="scientific">Filimonas zeae</name>
    <dbReference type="NCBI Taxonomy" id="1737353"/>
    <lineage>
        <taxon>Bacteria</taxon>
        <taxon>Pseudomonadati</taxon>
        <taxon>Bacteroidota</taxon>
        <taxon>Chitinophagia</taxon>
        <taxon>Chitinophagales</taxon>
        <taxon>Chitinophagaceae</taxon>
        <taxon>Filimonas</taxon>
    </lineage>
</organism>
<comment type="caution">
    <text evidence="2">The sequence shown here is derived from an EMBL/GenBank/DDBJ whole genome shotgun (WGS) entry which is preliminary data.</text>
</comment>
<proteinExistence type="predicted"/>
<sequence length="124" mass="15062">MTQQHTPTEEATGAIRKWQAVLDMLRQENNLLKSRLTHYLQQDISKSFLETAEYFHQRFLFKDQLMELLRHDITDLWQEIKTPVQALRHPHWHTRFYTLEKDMEKLQTEFNVMKEAFDAHLQAH</sequence>
<dbReference type="EMBL" id="BMIB01000003">
    <property type="protein sequence ID" value="GGH73492.1"/>
    <property type="molecule type" value="Genomic_DNA"/>
</dbReference>
<keyword evidence="1" id="KW-0175">Coiled coil</keyword>